<evidence type="ECO:0000256" key="1">
    <source>
        <dbReference type="PROSITE-ProRule" id="PRU00703"/>
    </source>
</evidence>
<protein>
    <submittedName>
        <fullName evidence="6">GGDEF domain-containing protein</fullName>
    </submittedName>
</protein>
<evidence type="ECO:0000313" key="7">
    <source>
        <dbReference type="Proteomes" id="UP001165541"/>
    </source>
</evidence>
<proteinExistence type="predicted"/>
<dbReference type="SMART" id="SM00052">
    <property type="entry name" value="EAL"/>
    <property type="match status" value="1"/>
</dbReference>
<keyword evidence="7" id="KW-1185">Reference proteome</keyword>
<dbReference type="SUPFAM" id="SSF141868">
    <property type="entry name" value="EAL domain-like"/>
    <property type="match status" value="1"/>
</dbReference>
<keyword evidence="1" id="KW-0129">CBS domain</keyword>
<dbReference type="SUPFAM" id="SSF54631">
    <property type="entry name" value="CBS-domain pair"/>
    <property type="match status" value="1"/>
</dbReference>
<dbReference type="NCBIfam" id="TIGR00254">
    <property type="entry name" value="GGDEF"/>
    <property type="match status" value="1"/>
</dbReference>
<dbReference type="InterPro" id="IPR050706">
    <property type="entry name" value="Cyclic-di-GMP_PDE-like"/>
</dbReference>
<evidence type="ECO:0000256" key="2">
    <source>
        <dbReference type="SAM" id="MobiDB-lite"/>
    </source>
</evidence>
<dbReference type="SMART" id="SM00267">
    <property type="entry name" value="GGDEF"/>
    <property type="match status" value="1"/>
</dbReference>
<dbReference type="PROSITE" id="PS51371">
    <property type="entry name" value="CBS"/>
    <property type="match status" value="1"/>
</dbReference>
<evidence type="ECO:0000259" key="3">
    <source>
        <dbReference type="PROSITE" id="PS50883"/>
    </source>
</evidence>
<dbReference type="InterPro" id="IPR043128">
    <property type="entry name" value="Rev_trsase/Diguanyl_cyclase"/>
</dbReference>
<evidence type="ECO:0000259" key="4">
    <source>
        <dbReference type="PROSITE" id="PS50887"/>
    </source>
</evidence>
<gene>
    <name evidence="6" type="ORF">M8A51_20440</name>
</gene>
<dbReference type="PROSITE" id="PS50887">
    <property type="entry name" value="GGDEF"/>
    <property type="match status" value="1"/>
</dbReference>
<name>A0ABT0YUC6_9BURK</name>
<dbReference type="InterPro" id="IPR046342">
    <property type="entry name" value="CBS_dom_sf"/>
</dbReference>
<sequence>MSPPLSHDLGAEVDRIIAARAITPHFQPIIDLHAGDIVGYEGLIRGPSDSFLHSPVALIEAAAAFGQLTSLELQTVPVLLQAYARLHLPGRIFINVTPATIAHGERFHERMLGFIHEAGLAPSRVIIELTETHAITHEHELLSAIRALREAGLVVAIDDLGEGFSGLRRWSEVRPHYVKIDRHFVDGLSQDPLRQQFIRSIMDMARMAGTRVVAEGVETESDLLLLRQLGVHCAQGYVIARPVAAPRASLRPEIVRLLRSSDHTPAVGASSARRTLAGHLARPSVTLTLAATCSDVIEAFRSDPHLYAIPVLGESGQPLGVLRSHDALLTASQLYFMDVFGKQSCQVLMDTLPLIFDANSTLQSMAAAVANIDERHLTDGFLVTHGGRYVGTGRISDLLRAVSDSQLSAARYANPLTQLPGNVPLDEHIDLLLDQQQSFVVVHWDLGSFKAFNDVYGYRLGDDLILFTADMLRSAHDPERDMLGHVGGDDFVTVYTSRDWQQRVEKALAAFDTGVRRFFSGEHLRDGGYLSLNRQGLPVFHALTTLAAGVVPVQPQAYDSHRQIARAAAESKRMAKQGPGSCCFIERRQPGSTASELPAGPVLPDTEPVPDRLAA</sequence>
<feature type="domain" description="GGDEF" evidence="4">
    <location>
        <begin position="437"/>
        <end position="587"/>
    </location>
</feature>
<dbReference type="InterPro" id="IPR035919">
    <property type="entry name" value="EAL_sf"/>
</dbReference>
<dbReference type="InterPro" id="IPR000644">
    <property type="entry name" value="CBS_dom"/>
</dbReference>
<dbReference type="InterPro" id="IPR001633">
    <property type="entry name" value="EAL_dom"/>
</dbReference>
<dbReference type="SUPFAM" id="SSF55073">
    <property type="entry name" value="Nucleotide cyclase"/>
    <property type="match status" value="1"/>
</dbReference>
<evidence type="ECO:0000259" key="5">
    <source>
        <dbReference type="PROSITE" id="PS51371"/>
    </source>
</evidence>
<dbReference type="PANTHER" id="PTHR33121:SF76">
    <property type="entry name" value="SIGNALING PROTEIN"/>
    <property type="match status" value="1"/>
</dbReference>
<dbReference type="RefSeq" id="WP_251780385.1">
    <property type="nucleotide sequence ID" value="NZ_JAMKFE010000015.1"/>
</dbReference>
<dbReference type="Pfam" id="PF00990">
    <property type="entry name" value="GGDEF"/>
    <property type="match status" value="1"/>
</dbReference>
<feature type="domain" description="CBS" evidence="5">
    <location>
        <begin position="280"/>
        <end position="339"/>
    </location>
</feature>
<feature type="domain" description="EAL" evidence="3">
    <location>
        <begin position="6"/>
        <end position="256"/>
    </location>
</feature>
<reference evidence="6" key="1">
    <citation type="submission" date="2022-05" db="EMBL/GenBank/DDBJ databases">
        <title>Schlegelella sp. nov., isolated from mangrove soil.</title>
        <authorList>
            <person name="Liu Y."/>
            <person name="Ge X."/>
            <person name="Liu W."/>
        </authorList>
    </citation>
    <scope>NUCLEOTIDE SEQUENCE</scope>
    <source>
        <strain evidence="6">S2-27</strain>
    </source>
</reference>
<dbReference type="CDD" id="cd01948">
    <property type="entry name" value="EAL"/>
    <property type="match status" value="1"/>
</dbReference>
<feature type="region of interest" description="Disordered" evidence="2">
    <location>
        <begin position="585"/>
        <end position="615"/>
    </location>
</feature>
<evidence type="ECO:0000313" key="6">
    <source>
        <dbReference type="EMBL" id="MCM5681904.1"/>
    </source>
</evidence>
<dbReference type="Gene3D" id="3.30.70.270">
    <property type="match status" value="1"/>
</dbReference>
<dbReference type="Gene3D" id="3.20.20.450">
    <property type="entry name" value="EAL domain"/>
    <property type="match status" value="1"/>
</dbReference>
<dbReference type="InterPro" id="IPR000160">
    <property type="entry name" value="GGDEF_dom"/>
</dbReference>
<dbReference type="PROSITE" id="PS50883">
    <property type="entry name" value="EAL"/>
    <property type="match status" value="1"/>
</dbReference>
<accession>A0ABT0YUC6</accession>
<dbReference type="Pfam" id="PF00563">
    <property type="entry name" value="EAL"/>
    <property type="match status" value="1"/>
</dbReference>
<dbReference type="Pfam" id="PF00571">
    <property type="entry name" value="CBS"/>
    <property type="match status" value="1"/>
</dbReference>
<organism evidence="6 7">
    <name type="scientific">Caldimonas mangrovi</name>
    <dbReference type="NCBI Taxonomy" id="2944811"/>
    <lineage>
        <taxon>Bacteria</taxon>
        <taxon>Pseudomonadati</taxon>
        <taxon>Pseudomonadota</taxon>
        <taxon>Betaproteobacteria</taxon>
        <taxon>Burkholderiales</taxon>
        <taxon>Sphaerotilaceae</taxon>
        <taxon>Caldimonas</taxon>
    </lineage>
</organism>
<dbReference type="InterPro" id="IPR029787">
    <property type="entry name" value="Nucleotide_cyclase"/>
</dbReference>
<dbReference type="EMBL" id="JAMKFE010000015">
    <property type="protein sequence ID" value="MCM5681904.1"/>
    <property type="molecule type" value="Genomic_DNA"/>
</dbReference>
<dbReference type="Proteomes" id="UP001165541">
    <property type="component" value="Unassembled WGS sequence"/>
</dbReference>
<dbReference type="PANTHER" id="PTHR33121">
    <property type="entry name" value="CYCLIC DI-GMP PHOSPHODIESTERASE PDEF"/>
    <property type="match status" value="1"/>
</dbReference>
<comment type="caution">
    <text evidence="6">The sequence shown here is derived from an EMBL/GenBank/DDBJ whole genome shotgun (WGS) entry which is preliminary data.</text>
</comment>